<protein>
    <submittedName>
        <fullName evidence="6">Uncharacterized protein</fullName>
    </submittedName>
</protein>
<dbReference type="GO" id="GO:0008094">
    <property type="term" value="F:ATP-dependent activity, acting on DNA"/>
    <property type="evidence" value="ECO:0007669"/>
    <property type="project" value="TreeGrafter"/>
</dbReference>
<dbReference type="OrthoDB" id="448448at2759"/>
<dbReference type="Pfam" id="PF00271">
    <property type="entry name" value="Helicase_C"/>
    <property type="match status" value="1"/>
</dbReference>
<evidence type="ECO:0000256" key="2">
    <source>
        <dbReference type="ARBA" id="ARBA00022801"/>
    </source>
</evidence>
<dbReference type="SMART" id="SM00490">
    <property type="entry name" value="HELICc"/>
    <property type="match status" value="1"/>
</dbReference>
<feature type="domain" description="Helicase ATP-binding" evidence="4">
    <location>
        <begin position="400"/>
        <end position="583"/>
    </location>
</feature>
<dbReference type="AlphaFoldDB" id="A0A9X0AR99"/>
<dbReference type="Gene3D" id="3.40.50.10810">
    <property type="entry name" value="Tandem AAA-ATPase domain"/>
    <property type="match status" value="1"/>
</dbReference>
<accession>A0A9X0AR99</accession>
<dbReference type="SUPFAM" id="SSF52540">
    <property type="entry name" value="P-loop containing nucleoside triphosphate hydrolases"/>
    <property type="match status" value="2"/>
</dbReference>
<dbReference type="InterPro" id="IPR000330">
    <property type="entry name" value="SNF2_N"/>
</dbReference>
<keyword evidence="7" id="KW-1185">Reference proteome</keyword>
<dbReference type="GO" id="GO:0005634">
    <property type="term" value="C:nucleus"/>
    <property type="evidence" value="ECO:0007669"/>
    <property type="project" value="TreeGrafter"/>
</dbReference>
<dbReference type="Proteomes" id="UP001152300">
    <property type="component" value="Unassembled WGS sequence"/>
</dbReference>
<dbReference type="GO" id="GO:0016787">
    <property type="term" value="F:hydrolase activity"/>
    <property type="evidence" value="ECO:0007669"/>
    <property type="project" value="UniProtKB-KW"/>
</dbReference>
<dbReference type="InterPro" id="IPR014001">
    <property type="entry name" value="Helicase_ATP-bd"/>
</dbReference>
<sequence length="995" mass="111688">MNFIKRELDSMADIQQPRPFKRQRIVGDQSSVKVVENVPLSPSIIELDRISVFETLNMDAFEEPMEYFALDCAESNSVILLADESGSEIEKQEHARLLDSAHQVSGDPIKLDELPCPGFKSVVSNDDETMYPPPPAQETGRHAGLTMSELSVLKFPRIKPGEEVCFGMVSNIPVTSGDTQYLQTSTMHVRLDQSNQLLRLDTCQVVGKIDGKYSKIFHTLKDMNLASTQSYCTVEIQDEKTQRKIFDYGKKHSTKIFLCVIFYGVIEAFEDVGEFFQECQMYLQDPFHCDRDVKYMNPHMLRSQEEEPVTTASITSESITCLAGNVSSQVDLFAVLRNEDNIEEAETPMAIETPLFRHQKQALKFMSRRESGWAFDSSRSDIWAREGSLYVNTITGETQSAPPPDFRGGLLADEMGLGKTLTMIALIALNQKEPEMNTENFLVTSRRSIKTTLIIAPLGLLEMWHGQLQKHLRPGTMTWYTYYGSVKPSIDVLSGYDIVLTTYETIAAQLKKLHKSNSVEETVYSVTWHRVILDEAHVIRNRGTSKAKSVCALYASNRWAITGTPIQNKLTDLASIIEFLRVFPFSDPETFNIEISQPLQESDQQGLLRLKKLVNSVSLCRPRAVINLPSRTDEIHRLTFTDAEQDLYNSARASTAGMLENAMSEEFTQKGLYLNALRWLNKLRLICNHGVIAGKQESFDDFNTDGDVPNTWDNITAQKAFDSMIDAGAAICVACTVNLADTISGGAPEGNAECLEDGSQPPIHVHLSQCLFILCCSCASKASEFFGKSPCTHHPKCPTFEVSLVDSSHPQILNPGINMSPGSTPTKLKALLQNLQEFKTEKSAIFSYWTFTLDLIECVLNRASIRFTRVDGQLSPDKRADAIRRFQTTNDVRVILISITCGGAGLDLTAASRAYLMEPQWNPQMEEQALCRVYRLGQKKDVTTIRYRILNSFEENVVKIQDRKKDLANLTFSNAKLSETDVEAGRLHYLRAALR</sequence>
<dbReference type="PROSITE" id="PS51194">
    <property type="entry name" value="HELICASE_CTER"/>
    <property type="match status" value="1"/>
</dbReference>
<dbReference type="GO" id="GO:0005524">
    <property type="term" value="F:ATP binding"/>
    <property type="evidence" value="ECO:0007669"/>
    <property type="project" value="UniProtKB-KW"/>
</dbReference>
<dbReference type="Pfam" id="PF00176">
    <property type="entry name" value="SNF2-rel_dom"/>
    <property type="match status" value="1"/>
</dbReference>
<dbReference type="InterPro" id="IPR027417">
    <property type="entry name" value="P-loop_NTPase"/>
</dbReference>
<evidence type="ECO:0000256" key="1">
    <source>
        <dbReference type="ARBA" id="ARBA00022741"/>
    </source>
</evidence>
<reference evidence="6" key="1">
    <citation type="submission" date="2022-11" db="EMBL/GenBank/DDBJ databases">
        <title>Genome Resource of Sclerotinia nivalis Strain SnTB1, a Plant Pathogen Isolated from American Ginseng.</title>
        <authorList>
            <person name="Fan S."/>
        </authorList>
    </citation>
    <scope>NUCLEOTIDE SEQUENCE</scope>
    <source>
        <strain evidence="6">SnTB1</strain>
    </source>
</reference>
<dbReference type="CDD" id="cd18793">
    <property type="entry name" value="SF2_C_SNF"/>
    <property type="match status" value="1"/>
</dbReference>
<keyword evidence="3" id="KW-0067">ATP-binding</keyword>
<proteinExistence type="predicted"/>
<dbReference type="PROSITE" id="PS51192">
    <property type="entry name" value="HELICASE_ATP_BIND_1"/>
    <property type="match status" value="1"/>
</dbReference>
<evidence type="ECO:0000256" key="3">
    <source>
        <dbReference type="ARBA" id="ARBA00022840"/>
    </source>
</evidence>
<organism evidence="6 7">
    <name type="scientific">Sclerotinia nivalis</name>
    <dbReference type="NCBI Taxonomy" id="352851"/>
    <lineage>
        <taxon>Eukaryota</taxon>
        <taxon>Fungi</taxon>
        <taxon>Dikarya</taxon>
        <taxon>Ascomycota</taxon>
        <taxon>Pezizomycotina</taxon>
        <taxon>Leotiomycetes</taxon>
        <taxon>Helotiales</taxon>
        <taxon>Sclerotiniaceae</taxon>
        <taxon>Sclerotinia</taxon>
    </lineage>
</organism>
<evidence type="ECO:0000259" key="4">
    <source>
        <dbReference type="PROSITE" id="PS51192"/>
    </source>
</evidence>
<dbReference type="Gene3D" id="3.40.50.300">
    <property type="entry name" value="P-loop containing nucleotide triphosphate hydrolases"/>
    <property type="match status" value="1"/>
</dbReference>
<evidence type="ECO:0000259" key="5">
    <source>
        <dbReference type="PROSITE" id="PS51194"/>
    </source>
</evidence>
<dbReference type="InterPro" id="IPR001650">
    <property type="entry name" value="Helicase_C-like"/>
</dbReference>
<dbReference type="EMBL" id="JAPEIS010000004">
    <property type="protein sequence ID" value="KAJ8067482.1"/>
    <property type="molecule type" value="Genomic_DNA"/>
</dbReference>
<dbReference type="GO" id="GO:0006281">
    <property type="term" value="P:DNA repair"/>
    <property type="evidence" value="ECO:0007669"/>
    <property type="project" value="TreeGrafter"/>
</dbReference>
<gene>
    <name evidence="6" type="ORF">OCU04_004826</name>
</gene>
<keyword evidence="2" id="KW-0378">Hydrolase</keyword>
<dbReference type="CDD" id="cd18008">
    <property type="entry name" value="DEXDc_SHPRH-like"/>
    <property type="match status" value="1"/>
</dbReference>
<dbReference type="SMART" id="SM00487">
    <property type="entry name" value="DEXDc"/>
    <property type="match status" value="1"/>
</dbReference>
<keyword evidence="1" id="KW-0547">Nucleotide-binding</keyword>
<comment type="caution">
    <text evidence="6">The sequence shown here is derived from an EMBL/GenBank/DDBJ whole genome shotgun (WGS) entry which is preliminary data.</text>
</comment>
<dbReference type="InterPro" id="IPR049730">
    <property type="entry name" value="SNF2/RAD54-like_C"/>
</dbReference>
<dbReference type="InterPro" id="IPR038718">
    <property type="entry name" value="SNF2-like_sf"/>
</dbReference>
<dbReference type="PANTHER" id="PTHR45626">
    <property type="entry name" value="TRANSCRIPTION TERMINATION FACTOR 2-RELATED"/>
    <property type="match status" value="1"/>
</dbReference>
<dbReference type="PANTHER" id="PTHR45626:SF22">
    <property type="entry name" value="DNA REPAIR PROTEIN RAD5"/>
    <property type="match status" value="1"/>
</dbReference>
<dbReference type="InterPro" id="IPR050628">
    <property type="entry name" value="SNF2_RAD54_helicase_TF"/>
</dbReference>
<evidence type="ECO:0000313" key="7">
    <source>
        <dbReference type="Proteomes" id="UP001152300"/>
    </source>
</evidence>
<name>A0A9X0AR99_9HELO</name>
<feature type="domain" description="Helicase C-terminal" evidence="5">
    <location>
        <begin position="827"/>
        <end position="983"/>
    </location>
</feature>
<evidence type="ECO:0000313" key="6">
    <source>
        <dbReference type="EMBL" id="KAJ8067482.1"/>
    </source>
</evidence>